<dbReference type="OrthoDB" id="10542250at2759"/>
<name>A0A9W6XIV7_9STRA</name>
<protein>
    <submittedName>
        <fullName evidence="2">Unnamed protein product</fullName>
    </submittedName>
</protein>
<feature type="region of interest" description="Disordered" evidence="1">
    <location>
        <begin position="1"/>
        <end position="21"/>
    </location>
</feature>
<dbReference type="EMBL" id="BSXT01001151">
    <property type="protein sequence ID" value="GMF39297.1"/>
    <property type="molecule type" value="Genomic_DNA"/>
</dbReference>
<evidence type="ECO:0000313" key="3">
    <source>
        <dbReference type="Proteomes" id="UP001165121"/>
    </source>
</evidence>
<feature type="compositionally biased region" description="Polar residues" evidence="1">
    <location>
        <begin position="1"/>
        <end position="15"/>
    </location>
</feature>
<feature type="compositionally biased region" description="Low complexity" evidence="1">
    <location>
        <begin position="84"/>
        <end position="127"/>
    </location>
</feature>
<dbReference type="Proteomes" id="UP001165121">
    <property type="component" value="Unassembled WGS sequence"/>
</dbReference>
<accession>A0A9W6XIV7</accession>
<gene>
    <name evidence="2" type="ORF">Pfra01_001163000</name>
</gene>
<keyword evidence="3" id="KW-1185">Reference proteome</keyword>
<feature type="compositionally biased region" description="Polar residues" evidence="1">
    <location>
        <begin position="147"/>
        <end position="157"/>
    </location>
</feature>
<feature type="region of interest" description="Disordered" evidence="1">
    <location>
        <begin position="84"/>
        <end position="166"/>
    </location>
</feature>
<comment type="caution">
    <text evidence="2">The sequence shown here is derived from an EMBL/GenBank/DDBJ whole genome shotgun (WGS) entry which is preliminary data.</text>
</comment>
<evidence type="ECO:0000256" key="1">
    <source>
        <dbReference type="SAM" id="MobiDB-lite"/>
    </source>
</evidence>
<feature type="compositionally biased region" description="Basic residues" evidence="1">
    <location>
        <begin position="133"/>
        <end position="142"/>
    </location>
</feature>
<evidence type="ECO:0000313" key="2">
    <source>
        <dbReference type="EMBL" id="GMF39297.1"/>
    </source>
</evidence>
<reference evidence="2" key="1">
    <citation type="submission" date="2023-04" db="EMBL/GenBank/DDBJ databases">
        <title>Phytophthora fragariaefolia NBRC 109709.</title>
        <authorList>
            <person name="Ichikawa N."/>
            <person name="Sato H."/>
            <person name="Tonouchi N."/>
        </authorList>
    </citation>
    <scope>NUCLEOTIDE SEQUENCE</scope>
    <source>
        <strain evidence="2">NBRC 109709</strain>
    </source>
</reference>
<proteinExistence type="predicted"/>
<sequence length="238" mass="24495">MPSSRQVSGGHSQVVRQDRENFKAGIASYATQLRKLRGYLERSERQSSVSGGAGSASTSAMPAAFTTFLEESGALQLAIPAPSATSASSEASVPTTPVSSGTLSGAAATSGSSTSLTVDSDTTDVSGPVIPSSHHKGKRKGLVKSSPKLQSTSLPSKKQQRLGRPSVDLKARKAAMLAASTAASCSGNPQRDCNGARIDQCPFQGRGMFSGVNHIGRCGPQELSVTDHDGYCVPGSLR</sequence>
<organism evidence="2 3">
    <name type="scientific">Phytophthora fragariaefolia</name>
    <dbReference type="NCBI Taxonomy" id="1490495"/>
    <lineage>
        <taxon>Eukaryota</taxon>
        <taxon>Sar</taxon>
        <taxon>Stramenopiles</taxon>
        <taxon>Oomycota</taxon>
        <taxon>Peronosporomycetes</taxon>
        <taxon>Peronosporales</taxon>
        <taxon>Peronosporaceae</taxon>
        <taxon>Phytophthora</taxon>
    </lineage>
</organism>
<dbReference type="AlphaFoldDB" id="A0A9W6XIV7"/>